<comment type="subunit">
    <text evidence="13">Homodimer. The subunits are held together in a parallel orientation through zinc binding at the interface of the cytoplasmic domains.</text>
</comment>
<evidence type="ECO:0000256" key="15">
    <source>
        <dbReference type="SAM" id="Phobius"/>
    </source>
</evidence>
<dbReference type="RefSeq" id="WP_085415852.1">
    <property type="nucleotide sequence ID" value="NZ_CAUJPY010000007.1"/>
</dbReference>
<feature type="domain" description="Cation efflux protein cytoplasmic" evidence="17">
    <location>
        <begin position="214"/>
        <end position="290"/>
    </location>
</feature>
<dbReference type="AlphaFoldDB" id="A0A1X3CZY9"/>
<proteinExistence type="inferred from homology"/>
<keyword evidence="9 15" id="KW-0472">Membrane</keyword>
<evidence type="ECO:0000256" key="3">
    <source>
        <dbReference type="ARBA" id="ARBA00022448"/>
    </source>
</evidence>
<feature type="transmembrane region" description="Helical" evidence="15">
    <location>
        <begin position="86"/>
        <end position="105"/>
    </location>
</feature>
<evidence type="ECO:0000256" key="14">
    <source>
        <dbReference type="ARBA" id="ARBA00072262"/>
    </source>
</evidence>
<feature type="transmembrane region" description="Helical" evidence="15">
    <location>
        <begin position="166"/>
        <end position="193"/>
    </location>
</feature>
<keyword evidence="19" id="KW-1185">Reference proteome</keyword>
<dbReference type="GO" id="GO:0015341">
    <property type="term" value="F:zinc efflux antiporter activity"/>
    <property type="evidence" value="ECO:0007669"/>
    <property type="project" value="TreeGrafter"/>
</dbReference>
<dbReference type="PANTHER" id="PTHR43840">
    <property type="entry name" value="MITOCHONDRIAL METAL TRANSPORTER 1-RELATED"/>
    <property type="match status" value="1"/>
</dbReference>
<feature type="transmembrane region" description="Helical" evidence="15">
    <location>
        <begin position="117"/>
        <end position="137"/>
    </location>
</feature>
<dbReference type="NCBIfam" id="TIGR01297">
    <property type="entry name" value="CDF"/>
    <property type="match status" value="1"/>
</dbReference>
<dbReference type="SUPFAM" id="SSF161111">
    <property type="entry name" value="Cation efflux protein transmembrane domain-like"/>
    <property type="match status" value="1"/>
</dbReference>
<dbReference type="InterPro" id="IPR050291">
    <property type="entry name" value="CDF_Transporter"/>
</dbReference>
<dbReference type="GO" id="GO:0015086">
    <property type="term" value="F:cadmium ion transmembrane transporter activity"/>
    <property type="evidence" value="ECO:0007669"/>
    <property type="project" value="TreeGrafter"/>
</dbReference>
<accession>A0A1X3CZY9</accession>
<keyword evidence="7" id="KW-0864">Zinc transport</keyword>
<dbReference type="InterPro" id="IPR036837">
    <property type="entry name" value="Cation_efflux_CTD_sf"/>
</dbReference>
<keyword evidence="7" id="KW-0406">Ion transport</keyword>
<dbReference type="Gene3D" id="3.30.70.1350">
    <property type="entry name" value="Cation efflux protein, cytoplasmic domain"/>
    <property type="match status" value="1"/>
</dbReference>
<evidence type="ECO:0000256" key="4">
    <source>
        <dbReference type="ARBA" id="ARBA00022475"/>
    </source>
</evidence>
<dbReference type="InterPro" id="IPR027469">
    <property type="entry name" value="Cation_efflux_TMD_sf"/>
</dbReference>
<dbReference type="Proteomes" id="UP000279284">
    <property type="component" value="Chromosome"/>
</dbReference>
<evidence type="ECO:0000256" key="13">
    <source>
        <dbReference type="ARBA" id="ARBA00062926"/>
    </source>
</evidence>
<evidence type="ECO:0000256" key="7">
    <source>
        <dbReference type="ARBA" id="ARBA00022906"/>
    </source>
</evidence>
<dbReference type="InterPro" id="IPR002524">
    <property type="entry name" value="Cation_efflux"/>
</dbReference>
<keyword evidence="6 15" id="KW-0812">Transmembrane</keyword>
<dbReference type="FunFam" id="3.30.70.1350:FF:000002">
    <property type="entry name" value="Ferrous-iron efflux pump FieF"/>
    <property type="match status" value="1"/>
</dbReference>
<evidence type="ECO:0000256" key="9">
    <source>
        <dbReference type="ARBA" id="ARBA00023136"/>
    </source>
</evidence>
<dbReference type="STRING" id="493.BWD07_02780"/>
<comment type="catalytic activity">
    <reaction evidence="11">
        <text>Zn(2+)(in) + H(+)(out) = Zn(2+)(out) + H(+)(in)</text>
        <dbReference type="Rhea" id="RHEA:28839"/>
        <dbReference type="ChEBI" id="CHEBI:15378"/>
        <dbReference type="ChEBI" id="CHEBI:29105"/>
    </reaction>
</comment>
<dbReference type="InterPro" id="IPR058533">
    <property type="entry name" value="Cation_efflux_TM"/>
</dbReference>
<keyword evidence="5" id="KW-0410">Iron transport</keyword>
<organism evidence="18 19">
    <name type="scientific">Neisseria canis</name>
    <dbReference type="NCBI Taxonomy" id="493"/>
    <lineage>
        <taxon>Bacteria</taxon>
        <taxon>Pseudomonadati</taxon>
        <taxon>Pseudomonadota</taxon>
        <taxon>Betaproteobacteria</taxon>
        <taxon>Neisseriales</taxon>
        <taxon>Neisseriaceae</taxon>
        <taxon>Neisseria</taxon>
    </lineage>
</organism>
<evidence type="ECO:0000256" key="12">
    <source>
        <dbReference type="ARBA" id="ARBA00050984"/>
    </source>
</evidence>
<dbReference type="FunFam" id="1.20.1510.10:FF:000001">
    <property type="entry name" value="Ferrous-iron efflux pump FieF"/>
    <property type="match status" value="1"/>
</dbReference>
<sequence>MNTSSPNRELLLKRVTAASVCTALFLVVIKAAAWIADGSVSVLASMVDSLTDSAASIINLTAVRFSLQPADDNHQFGHGKAEGLSAMVQAAFIGGSSVFLILNAIDRAITPQPLEHTGWGIAAMAVSIICTLALVNFQKKVLKQVQSSAVEADHLHYVTDLLTNGAAILALVLAAFGWLWVDVAVGLIIAAWVMKSAWSIAADAFNMLMDKALPAATVEQIRAAALSVEGVMGVHDLRTREAGGRKFVDMHLDLDGNITLNSAHAIGLQAADKIKALFDGAADVVVHHDPVDDEECAS</sequence>
<comment type="similarity">
    <text evidence="2">Belongs to the cation diffusion facilitator (CDF) transporter (TC 2.A.4) family. FieF subfamily.</text>
</comment>
<reference evidence="18 19" key="1">
    <citation type="submission" date="2018-12" db="EMBL/GenBank/DDBJ databases">
        <authorList>
            <consortium name="Pathogen Informatics"/>
        </authorList>
    </citation>
    <scope>NUCLEOTIDE SEQUENCE [LARGE SCALE GENOMIC DNA]</scope>
    <source>
        <strain evidence="18 19">NCTC10296</strain>
    </source>
</reference>
<evidence type="ECO:0000256" key="2">
    <source>
        <dbReference type="ARBA" id="ARBA00010212"/>
    </source>
</evidence>
<gene>
    <name evidence="18" type="primary">czcD_2</name>
    <name evidence="18" type="ORF">NCTC10296_01831</name>
</gene>
<dbReference type="OrthoDB" id="9806522at2"/>
<evidence type="ECO:0000256" key="11">
    <source>
        <dbReference type="ARBA" id="ARBA00047695"/>
    </source>
</evidence>
<evidence type="ECO:0000259" key="16">
    <source>
        <dbReference type="Pfam" id="PF01545"/>
    </source>
</evidence>
<comment type="catalytic activity">
    <reaction evidence="10">
        <text>Fe(2+)(in) + H(+)(out) = Fe(2+)(out) + H(+)(in)</text>
        <dbReference type="Rhea" id="RHEA:29439"/>
        <dbReference type="ChEBI" id="CHEBI:15378"/>
        <dbReference type="ChEBI" id="CHEBI:29033"/>
    </reaction>
</comment>
<evidence type="ECO:0000313" key="18">
    <source>
        <dbReference type="EMBL" id="VEF02510.1"/>
    </source>
</evidence>
<comment type="subcellular location">
    <subcellularLocation>
        <location evidence="1">Cell membrane</location>
        <topology evidence="1">Multi-pass membrane protein</topology>
    </subcellularLocation>
</comment>
<keyword evidence="4" id="KW-1003">Cell membrane</keyword>
<dbReference type="Pfam" id="PF16916">
    <property type="entry name" value="ZT_dimer"/>
    <property type="match status" value="1"/>
</dbReference>
<dbReference type="GO" id="GO:0005886">
    <property type="term" value="C:plasma membrane"/>
    <property type="evidence" value="ECO:0007669"/>
    <property type="project" value="UniProtKB-SubCell"/>
</dbReference>
<protein>
    <recommendedName>
        <fullName evidence="14">Cation-efflux pump FieF</fullName>
    </recommendedName>
</protein>
<feature type="domain" description="Cation efflux protein transmembrane" evidence="16">
    <location>
        <begin position="18"/>
        <end position="209"/>
    </location>
</feature>
<evidence type="ECO:0000256" key="8">
    <source>
        <dbReference type="ARBA" id="ARBA00022989"/>
    </source>
</evidence>
<dbReference type="Gene3D" id="1.20.1510.10">
    <property type="entry name" value="Cation efflux protein transmembrane domain"/>
    <property type="match status" value="1"/>
</dbReference>
<dbReference type="KEGG" id="nci:NCTC10296_01831"/>
<name>A0A1X3CZY9_9NEIS</name>
<comment type="catalytic activity">
    <reaction evidence="12">
        <text>Cd(2+)(in) + H(+)(out) = Cd(2+)(out) + H(+)(in)</text>
        <dbReference type="Rhea" id="RHEA:28739"/>
        <dbReference type="ChEBI" id="CHEBI:15378"/>
        <dbReference type="ChEBI" id="CHEBI:48775"/>
    </reaction>
</comment>
<evidence type="ECO:0000313" key="19">
    <source>
        <dbReference type="Proteomes" id="UP000279284"/>
    </source>
</evidence>
<dbReference type="SUPFAM" id="SSF160240">
    <property type="entry name" value="Cation efflux protein cytoplasmic domain-like"/>
    <property type="match status" value="1"/>
</dbReference>
<dbReference type="EMBL" id="LR134313">
    <property type="protein sequence ID" value="VEF02510.1"/>
    <property type="molecule type" value="Genomic_DNA"/>
</dbReference>
<keyword evidence="5" id="KW-0408">Iron</keyword>
<dbReference type="InterPro" id="IPR027470">
    <property type="entry name" value="Cation_efflux_CTD"/>
</dbReference>
<evidence type="ECO:0000256" key="10">
    <source>
        <dbReference type="ARBA" id="ARBA00035584"/>
    </source>
</evidence>
<dbReference type="GO" id="GO:0006882">
    <property type="term" value="P:intracellular zinc ion homeostasis"/>
    <property type="evidence" value="ECO:0007669"/>
    <property type="project" value="TreeGrafter"/>
</dbReference>
<dbReference type="PANTHER" id="PTHR43840:SF41">
    <property type="entry name" value="CATION-EFFLUX PUMP FIEF"/>
    <property type="match status" value="1"/>
</dbReference>
<dbReference type="GO" id="GO:0015093">
    <property type="term" value="F:ferrous iron transmembrane transporter activity"/>
    <property type="evidence" value="ECO:0007669"/>
    <property type="project" value="TreeGrafter"/>
</dbReference>
<evidence type="ECO:0000256" key="1">
    <source>
        <dbReference type="ARBA" id="ARBA00004651"/>
    </source>
</evidence>
<evidence type="ECO:0000256" key="6">
    <source>
        <dbReference type="ARBA" id="ARBA00022692"/>
    </source>
</evidence>
<keyword evidence="7" id="KW-0862">Zinc</keyword>
<evidence type="ECO:0000256" key="5">
    <source>
        <dbReference type="ARBA" id="ARBA00022496"/>
    </source>
</evidence>
<keyword evidence="3" id="KW-0813">Transport</keyword>
<keyword evidence="8 15" id="KW-1133">Transmembrane helix</keyword>
<feature type="transmembrane region" description="Helical" evidence="15">
    <location>
        <begin position="12"/>
        <end position="36"/>
    </location>
</feature>
<dbReference type="Pfam" id="PF01545">
    <property type="entry name" value="Cation_efflux"/>
    <property type="match status" value="1"/>
</dbReference>
<evidence type="ECO:0000259" key="17">
    <source>
        <dbReference type="Pfam" id="PF16916"/>
    </source>
</evidence>